<evidence type="ECO:0000259" key="7">
    <source>
        <dbReference type="PROSITE" id="PS50048"/>
    </source>
</evidence>
<dbReference type="CDD" id="cd00067">
    <property type="entry name" value="GAL4"/>
    <property type="match status" value="1"/>
</dbReference>
<name>A0AAV9VRR5_9PEZI</name>
<dbReference type="CDD" id="cd12148">
    <property type="entry name" value="fungal_TF_MHR"/>
    <property type="match status" value="1"/>
</dbReference>
<dbReference type="SMART" id="SM00906">
    <property type="entry name" value="Fungal_trans"/>
    <property type="match status" value="1"/>
</dbReference>
<comment type="caution">
    <text evidence="8">The sequence shown here is derived from an EMBL/GenBank/DDBJ whole genome shotgun (WGS) entry which is preliminary data.</text>
</comment>
<dbReference type="PANTHER" id="PTHR47338">
    <property type="entry name" value="ZN(II)2CYS6 TRANSCRIPTION FACTOR (EUROFUNG)-RELATED"/>
    <property type="match status" value="1"/>
</dbReference>
<comment type="subcellular location">
    <subcellularLocation>
        <location evidence="1">Nucleus</location>
    </subcellularLocation>
</comment>
<dbReference type="InterPro" id="IPR050815">
    <property type="entry name" value="TF_fung"/>
</dbReference>
<dbReference type="GO" id="GO:0000981">
    <property type="term" value="F:DNA-binding transcription factor activity, RNA polymerase II-specific"/>
    <property type="evidence" value="ECO:0007669"/>
    <property type="project" value="InterPro"/>
</dbReference>
<evidence type="ECO:0000313" key="8">
    <source>
        <dbReference type="EMBL" id="KAK6495318.1"/>
    </source>
</evidence>
<dbReference type="PROSITE" id="PS50048">
    <property type="entry name" value="ZN2_CY6_FUNGAL_2"/>
    <property type="match status" value="1"/>
</dbReference>
<evidence type="ECO:0000256" key="6">
    <source>
        <dbReference type="SAM" id="MobiDB-lite"/>
    </source>
</evidence>
<feature type="region of interest" description="Disordered" evidence="6">
    <location>
        <begin position="690"/>
        <end position="727"/>
    </location>
</feature>
<evidence type="ECO:0000313" key="9">
    <source>
        <dbReference type="Proteomes" id="UP001370758"/>
    </source>
</evidence>
<reference evidence="8 9" key="1">
    <citation type="submission" date="2023-08" db="EMBL/GenBank/DDBJ databases">
        <authorList>
            <person name="Palmer J.M."/>
        </authorList>
    </citation>
    <scope>NUCLEOTIDE SEQUENCE [LARGE SCALE GENOMIC DNA]</scope>
    <source>
        <strain evidence="8 9">TWF481</strain>
    </source>
</reference>
<feature type="region of interest" description="Disordered" evidence="6">
    <location>
        <begin position="745"/>
        <end position="794"/>
    </location>
</feature>
<accession>A0AAV9VRR5</accession>
<feature type="domain" description="Zn(2)-C6 fungal-type" evidence="7">
    <location>
        <begin position="50"/>
        <end position="80"/>
    </location>
</feature>
<keyword evidence="4" id="KW-0804">Transcription</keyword>
<evidence type="ECO:0000256" key="4">
    <source>
        <dbReference type="ARBA" id="ARBA00023163"/>
    </source>
</evidence>
<dbReference type="GO" id="GO:0008270">
    <property type="term" value="F:zinc ion binding"/>
    <property type="evidence" value="ECO:0007669"/>
    <property type="project" value="InterPro"/>
</dbReference>
<organism evidence="8 9">
    <name type="scientific">Arthrobotrys musiformis</name>
    <dbReference type="NCBI Taxonomy" id="47236"/>
    <lineage>
        <taxon>Eukaryota</taxon>
        <taxon>Fungi</taxon>
        <taxon>Dikarya</taxon>
        <taxon>Ascomycota</taxon>
        <taxon>Pezizomycotina</taxon>
        <taxon>Orbiliomycetes</taxon>
        <taxon>Orbiliales</taxon>
        <taxon>Orbiliaceae</taxon>
        <taxon>Arthrobotrys</taxon>
    </lineage>
</organism>
<dbReference type="AlphaFoldDB" id="A0AAV9VRR5"/>
<dbReference type="PANTHER" id="PTHR47338:SF10">
    <property type="entry name" value="TRANSCRIPTION FACTOR DOMAIN-CONTAINING PROTEIN-RELATED"/>
    <property type="match status" value="1"/>
</dbReference>
<proteinExistence type="predicted"/>
<sequence>MSGGETLPDAPAAANSNNNNNSEVRRESADGGLGLAAGAGADAPRQKRIACVVCRKRKLKCDGARPACGTCSRLGHNCSYDEVRRKSGPKRGYVKALEARLAQVETLLKTQDGPGDTPPINKIESMNPIPQHSLNFSISNVADFQQVLAKKKQEEQAQAQAAAAKSNSQRAAAAAAAFNVDDIQPFTNIPDYRGFPDTGLEHVGTTGGANGVGVGVGGVTGGTFGLQDPGLSWEMIQLGIDEALPDQHVIDELHDIYFTKVAPYGPIIHKGRYLASLDLAPQLRAPICLRYAIWMMAASVSDQYSSLQTVFYRRARKYAEEAEMKGHGEHIVTVQFAQTWGILATYEYRLMYFPRAWMSAGRSVRLCQMLGLNRLDGIGLDVKQCIAPPKDWTELEERRRTFWIAFCTDRYASIGTGWPMQIDERDIMTHLPSSDEAFAAGRPTKSYTLREALTPGGAPSLSSYAGVIIMAALIGRNLLHLHRPDEGEDDSDYEKGEFWRRHRHMDNILLNTVMSLPPHFKLPNGIMDPNIVFTNMNIHTCTICLHQAAIFKADKFKLPSSVSKESKYRCVSAAAQITAIMKMIGSQDMTAMNPFVSFCLYVAARVFVQYLKSNPNDENIRSSLEFLISAMGHLKKLNPLTESFLVQLDVDMIGSMDAPANNSRFPYGLKKGAVSECFFKQQERSSAAEIYVPQNGKSFDGNTCTPTSSTANGKSPSEVEDPPAASPFFMCNRTIMNITIEKAAREKEAQRNGPTTVSSTSNSGSNHTSPSMDLSGSNEHSSSHTSPSNNSGFSPIEEIVTISSHDYMQQQQPAQTTSLSGFDFGFVPGVVLGQVSGSTPKEFSGPTLQPDVFDLNNLTTEQQDAMFSEMLAMNSPSQWMNGSNLY</sequence>
<evidence type="ECO:0000256" key="5">
    <source>
        <dbReference type="ARBA" id="ARBA00023242"/>
    </source>
</evidence>
<dbReference type="GO" id="GO:0006351">
    <property type="term" value="P:DNA-templated transcription"/>
    <property type="evidence" value="ECO:0007669"/>
    <property type="project" value="InterPro"/>
</dbReference>
<dbReference type="Pfam" id="PF00172">
    <property type="entry name" value="Zn_clus"/>
    <property type="match status" value="1"/>
</dbReference>
<dbReference type="Gene3D" id="4.10.240.10">
    <property type="entry name" value="Zn(2)-C6 fungal-type DNA-binding domain"/>
    <property type="match status" value="1"/>
</dbReference>
<feature type="region of interest" description="Disordered" evidence="6">
    <location>
        <begin position="1"/>
        <end position="40"/>
    </location>
</feature>
<dbReference type="Proteomes" id="UP001370758">
    <property type="component" value="Unassembled WGS sequence"/>
</dbReference>
<dbReference type="InterPro" id="IPR001138">
    <property type="entry name" value="Zn2Cys6_DnaBD"/>
</dbReference>
<dbReference type="EMBL" id="JAVHJL010000013">
    <property type="protein sequence ID" value="KAK6495318.1"/>
    <property type="molecule type" value="Genomic_DNA"/>
</dbReference>
<gene>
    <name evidence="8" type="ORF">TWF481_003343</name>
</gene>
<keyword evidence="5" id="KW-0539">Nucleus</keyword>
<feature type="compositionally biased region" description="Low complexity" evidence="6">
    <location>
        <begin position="12"/>
        <end position="22"/>
    </location>
</feature>
<dbReference type="InterPro" id="IPR036864">
    <property type="entry name" value="Zn2-C6_fun-type_DNA-bd_sf"/>
</dbReference>
<dbReference type="PROSITE" id="PS00463">
    <property type="entry name" value="ZN2_CY6_FUNGAL_1"/>
    <property type="match status" value="1"/>
</dbReference>
<evidence type="ECO:0000256" key="3">
    <source>
        <dbReference type="ARBA" id="ARBA00023015"/>
    </source>
</evidence>
<dbReference type="SUPFAM" id="SSF57701">
    <property type="entry name" value="Zn2/Cys6 DNA-binding domain"/>
    <property type="match status" value="1"/>
</dbReference>
<dbReference type="SMART" id="SM00066">
    <property type="entry name" value="GAL4"/>
    <property type="match status" value="1"/>
</dbReference>
<dbReference type="Pfam" id="PF04082">
    <property type="entry name" value="Fungal_trans"/>
    <property type="match status" value="1"/>
</dbReference>
<dbReference type="GO" id="GO:0005634">
    <property type="term" value="C:nucleus"/>
    <property type="evidence" value="ECO:0007669"/>
    <property type="project" value="UniProtKB-SubCell"/>
</dbReference>
<feature type="compositionally biased region" description="Polar residues" evidence="6">
    <location>
        <begin position="695"/>
        <end position="715"/>
    </location>
</feature>
<dbReference type="InterPro" id="IPR007219">
    <property type="entry name" value="XnlR_reg_dom"/>
</dbReference>
<evidence type="ECO:0000256" key="2">
    <source>
        <dbReference type="ARBA" id="ARBA00022723"/>
    </source>
</evidence>
<keyword evidence="9" id="KW-1185">Reference proteome</keyword>
<protein>
    <recommendedName>
        <fullName evidence="7">Zn(2)-C6 fungal-type domain-containing protein</fullName>
    </recommendedName>
</protein>
<keyword evidence="3" id="KW-0805">Transcription regulation</keyword>
<evidence type="ECO:0000256" key="1">
    <source>
        <dbReference type="ARBA" id="ARBA00004123"/>
    </source>
</evidence>
<dbReference type="GO" id="GO:0003677">
    <property type="term" value="F:DNA binding"/>
    <property type="evidence" value="ECO:0007669"/>
    <property type="project" value="InterPro"/>
</dbReference>
<feature type="compositionally biased region" description="Low complexity" evidence="6">
    <location>
        <begin position="752"/>
        <end position="794"/>
    </location>
</feature>
<keyword evidence="2" id="KW-0479">Metal-binding</keyword>